<dbReference type="SUPFAM" id="SSF160113">
    <property type="entry name" value="YegP-like"/>
    <property type="match status" value="2"/>
</dbReference>
<proteinExistence type="predicted"/>
<name>A0A6J4SHN3_9ACTN</name>
<gene>
    <name evidence="1" type="ORF">AVDCRST_MAG53-2282</name>
</gene>
<dbReference type="EMBL" id="CADCVR010000058">
    <property type="protein sequence ID" value="CAA9498770.1"/>
    <property type="molecule type" value="Genomic_DNA"/>
</dbReference>
<dbReference type="AlphaFoldDB" id="A0A6J4SHN3"/>
<reference evidence="1" key="1">
    <citation type="submission" date="2020-02" db="EMBL/GenBank/DDBJ databases">
        <authorList>
            <person name="Meier V. D."/>
        </authorList>
    </citation>
    <scope>NUCLEOTIDE SEQUENCE</scope>
    <source>
        <strain evidence="1">AVDCRST_MAG53</strain>
    </source>
</reference>
<dbReference type="InterPro" id="IPR036913">
    <property type="entry name" value="YegP-like_sf"/>
</dbReference>
<evidence type="ECO:0000313" key="1">
    <source>
        <dbReference type="EMBL" id="CAA9498770.1"/>
    </source>
</evidence>
<dbReference type="Gene3D" id="2.30.29.80">
    <property type="match status" value="1"/>
</dbReference>
<accession>A0A6J4SHN3</accession>
<protein>
    <recommendedName>
        <fullName evidence="2">DUF1508 domain-containing protein</fullName>
    </recommendedName>
</protein>
<sequence>MRYVVAANSGDDFYQWRLLGPNGRRIATSAEWFFTQSKATMAASRFKSRCSSWNYEVYGNFEGIYRWRAKTEDNQVVALSVESFSSPYAARTSAMIVQENGGGASGP</sequence>
<evidence type="ECO:0008006" key="2">
    <source>
        <dbReference type="Google" id="ProtNLM"/>
    </source>
</evidence>
<organism evidence="1">
    <name type="scientific">uncultured Solirubrobacteraceae bacterium</name>
    <dbReference type="NCBI Taxonomy" id="1162706"/>
    <lineage>
        <taxon>Bacteria</taxon>
        <taxon>Bacillati</taxon>
        <taxon>Actinomycetota</taxon>
        <taxon>Thermoleophilia</taxon>
        <taxon>Solirubrobacterales</taxon>
        <taxon>Solirubrobacteraceae</taxon>
        <taxon>environmental samples</taxon>
    </lineage>
</organism>